<evidence type="ECO:0000313" key="4">
    <source>
        <dbReference type="Proteomes" id="UP000091956"/>
    </source>
</evidence>
<gene>
    <name evidence="3" type="ORF">VE01_05421</name>
</gene>
<dbReference type="Pfam" id="PF06985">
    <property type="entry name" value="HET"/>
    <property type="match status" value="1"/>
</dbReference>
<evidence type="ECO:0000259" key="2">
    <source>
        <dbReference type="Pfam" id="PF06985"/>
    </source>
</evidence>
<reference evidence="4" key="2">
    <citation type="journal article" date="2018" name="Nat. Commun.">
        <title>Extreme sensitivity to ultraviolet light in the fungal pathogen causing white-nose syndrome of bats.</title>
        <authorList>
            <person name="Palmer J.M."/>
            <person name="Drees K.P."/>
            <person name="Foster J.T."/>
            <person name="Lindner D.L."/>
        </authorList>
    </citation>
    <scope>NUCLEOTIDE SEQUENCE [LARGE SCALE GENOMIC DNA]</scope>
    <source>
        <strain evidence="4">UAMH 10579</strain>
    </source>
</reference>
<dbReference type="STRING" id="342668.A0A1B8GL23"/>
<dbReference type="GeneID" id="28838807"/>
<proteinExistence type="predicted"/>
<evidence type="ECO:0000256" key="1">
    <source>
        <dbReference type="SAM" id="MobiDB-lite"/>
    </source>
</evidence>
<name>A0A1B8GL23_9PEZI</name>
<dbReference type="OrthoDB" id="3427848at2759"/>
<dbReference type="InterPro" id="IPR010730">
    <property type="entry name" value="HET"/>
</dbReference>
<dbReference type="EMBL" id="KV460227">
    <property type="protein sequence ID" value="OBT96535.1"/>
    <property type="molecule type" value="Genomic_DNA"/>
</dbReference>
<sequence length="632" mass="70851">MALCALCQKLSPWTIPHIKEPFSRDELKEFVTHHLTFTALRQSSLTCPLCSLIHTTIVDRGKYRINPGTLQEDLPIQLGSYRHILISPGGPSQLYSIAVRCGECYGSLVALAKDGSEAAVSREVAGRFPLNPDSDEGFAMVSTWFKECIEKHPHTCRLPGNLTGTEVAEFPTRVLDVGTTGDLQIRLIDSRGMRGQYAALSHRWSTNPIEHFKTTKPLLDQRKAGININAMPLNFQDAVKVTRKLGIQYLWIDSLCIIQDDTGDWECESAVMGQVYNNSSVTIRAAPERSRSPSKQYSGGFLSRPASTTDSPTVEIPYRKRNGELAGSWFMQPDKYFHIGNWELHTRGWVLQEEQLARRSISYYGDKVSWMCKLSTSMTSEPQRGEVYSPEYVKNAESMENEDFNGYWLDIAFMYSMRRLTFESDRFPALSGLATFFSKRQGKQYYAGIFSGGIAHGLLWCAVTPGILSRRKITGYVGPSWSWMSVNGRITFKGRGGDDESVSALGDVTFKLTPLGMDPNGTLKDGQMQLTGNIKSVTMRRITAKGDMTMRLEADSKVVANFQLDFADQPPLENEIQEVECLLVMNGSDCPYNVLVLRRVKQTLHFERIGIASVDPAWFVAGNSRHEYITVV</sequence>
<feature type="domain" description="Heterokaryon incompatibility" evidence="2">
    <location>
        <begin position="197"/>
        <end position="353"/>
    </location>
</feature>
<evidence type="ECO:0000313" key="3">
    <source>
        <dbReference type="EMBL" id="OBT96535.1"/>
    </source>
</evidence>
<dbReference type="PANTHER" id="PTHR33112:SF16">
    <property type="entry name" value="HETEROKARYON INCOMPATIBILITY DOMAIN-CONTAINING PROTEIN"/>
    <property type="match status" value="1"/>
</dbReference>
<feature type="region of interest" description="Disordered" evidence="1">
    <location>
        <begin position="284"/>
        <end position="315"/>
    </location>
</feature>
<dbReference type="PANTHER" id="PTHR33112">
    <property type="entry name" value="DOMAIN PROTEIN, PUTATIVE-RELATED"/>
    <property type="match status" value="1"/>
</dbReference>
<dbReference type="Proteomes" id="UP000091956">
    <property type="component" value="Unassembled WGS sequence"/>
</dbReference>
<reference evidence="3 4" key="1">
    <citation type="submission" date="2016-03" db="EMBL/GenBank/DDBJ databases">
        <title>Comparative genomics of Pseudogymnoascus destructans, the fungus causing white-nose syndrome of bats.</title>
        <authorList>
            <person name="Palmer J.M."/>
            <person name="Drees K.P."/>
            <person name="Foster J.T."/>
            <person name="Lindner D.L."/>
        </authorList>
    </citation>
    <scope>NUCLEOTIDE SEQUENCE [LARGE SCALE GENOMIC DNA]</scope>
    <source>
        <strain evidence="3 4">UAMH 10579</strain>
    </source>
</reference>
<protein>
    <recommendedName>
        <fullName evidence="2">Heterokaryon incompatibility domain-containing protein</fullName>
    </recommendedName>
</protein>
<accession>A0A1B8GL23</accession>
<organism evidence="3 4">
    <name type="scientific">Pseudogymnoascus verrucosus</name>
    <dbReference type="NCBI Taxonomy" id="342668"/>
    <lineage>
        <taxon>Eukaryota</taxon>
        <taxon>Fungi</taxon>
        <taxon>Dikarya</taxon>
        <taxon>Ascomycota</taxon>
        <taxon>Pezizomycotina</taxon>
        <taxon>Leotiomycetes</taxon>
        <taxon>Thelebolales</taxon>
        <taxon>Thelebolaceae</taxon>
        <taxon>Pseudogymnoascus</taxon>
    </lineage>
</organism>
<dbReference type="RefSeq" id="XP_018130268.1">
    <property type="nucleotide sequence ID" value="XM_018274885.2"/>
</dbReference>
<dbReference type="AlphaFoldDB" id="A0A1B8GL23"/>
<keyword evidence="4" id="KW-1185">Reference proteome</keyword>